<evidence type="ECO:0000256" key="1">
    <source>
        <dbReference type="ARBA" id="ARBA00022884"/>
    </source>
</evidence>
<dbReference type="InterPro" id="IPR050886">
    <property type="entry name" value="RNA-binding_reg"/>
</dbReference>
<dbReference type="Pfam" id="PF00076">
    <property type="entry name" value="RRM_1"/>
    <property type="match status" value="2"/>
</dbReference>
<dbReference type="SUPFAM" id="SSF48371">
    <property type="entry name" value="ARM repeat"/>
    <property type="match status" value="1"/>
</dbReference>
<gene>
    <name evidence="5" type="ORF">H0E87_009066</name>
</gene>
<dbReference type="Proteomes" id="UP000807159">
    <property type="component" value="Chromosome 4"/>
</dbReference>
<dbReference type="InterPro" id="IPR012677">
    <property type="entry name" value="Nucleotide-bd_a/b_plait_sf"/>
</dbReference>
<dbReference type="AlphaFoldDB" id="A0A8T2Z2V0"/>
<feature type="compositionally biased region" description="Low complexity" evidence="3">
    <location>
        <begin position="517"/>
        <end position="527"/>
    </location>
</feature>
<dbReference type="InterPro" id="IPR000504">
    <property type="entry name" value="RRM_dom"/>
</dbReference>
<feature type="compositionally biased region" description="Polar residues" evidence="3">
    <location>
        <begin position="435"/>
        <end position="446"/>
    </location>
</feature>
<feature type="compositionally biased region" description="Polar residues" evidence="3">
    <location>
        <begin position="411"/>
        <end position="424"/>
    </location>
</feature>
<dbReference type="FunFam" id="3.30.70.330:FF:000529">
    <property type="entry name" value="UBP1-associated protein 2C isoform A"/>
    <property type="match status" value="1"/>
</dbReference>
<evidence type="ECO:0000313" key="5">
    <source>
        <dbReference type="EMBL" id="KAH8511743.1"/>
    </source>
</evidence>
<dbReference type="InterPro" id="IPR011989">
    <property type="entry name" value="ARM-like"/>
</dbReference>
<dbReference type="InterPro" id="IPR016024">
    <property type="entry name" value="ARM-type_fold"/>
</dbReference>
<evidence type="ECO:0000313" key="6">
    <source>
        <dbReference type="Proteomes" id="UP000807159"/>
    </source>
</evidence>
<dbReference type="InterPro" id="IPR035979">
    <property type="entry name" value="RBD_domain_sf"/>
</dbReference>
<dbReference type="Gene3D" id="1.25.10.10">
    <property type="entry name" value="Leucine-rich Repeat Variant"/>
    <property type="match status" value="1"/>
</dbReference>
<dbReference type="GO" id="GO:0005634">
    <property type="term" value="C:nucleus"/>
    <property type="evidence" value="ECO:0007669"/>
    <property type="project" value="TreeGrafter"/>
</dbReference>
<reference evidence="5" key="1">
    <citation type="journal article" date="2021" name="J. Hered.">
        <title>Genome Assembly of Salicaceae Populus deltoides (Eastern Cottonwood) I-69 Based on Nanopore Sequencing and Hi-C Technologies.</title>
        <authorList>
            <person name="Bai S."/>
            <person name="Wu H."/>
            <person name="Zhang J."/>
            <person name="Pan Z."/>
            <person name="Zhao W."/>
            <person name="Li Z."/>
            <person name="Tong C."/>
        </authorList>
    </citation>
    <scope>NUCLEOTIDE SEQUENCE</scope>
    <source>
        <tissue evidence="5">Leaf</tissue>
    </source>
</reference>
<keyword evidence="6" id="KW-1185">Reference proteome</keyword>
<dbReference type="SUPFAM" id="SSF54928">
    <property type="entry name" value="RNA-binding domain, RBD"/>
    <property type="match status" value="2"/>
</dbReference>
<feature type="region of interest" description="Disordered" evidence="3">
    <location>
        <begin position="411"/>
        <end position="446"/>
    </location>
</feature>
<evidence type="ECO:0000256" key="2">
    <source>
        <dbReference type="PROSITE-ProRule" id="PRU00176"/>
    </source>
</evidence>
<organism evidence="5 6">
    <name type="scientific">Populus deltoides</name>
    <name type="common">Eastern poplar</name>
    <name type="synonym">Eastern cottonwood</name>
    <dbReference type="NCBI Taxonomy" id="3696"/>
    <lineage>
        <taxon>Eukaryota</taxon>
        <taxon>Viridiplantae</taxon>
        <taxon>Streptophyta</taxon>
        <taxon>Embryophyta</taxon>
        <taxon>Tracheophyta</taxon>
        <taxon>Spermatophyta</taxon>
        <taxon>Magnoliopsida</taxon>
        <taxon>eudicotyledons</taxon>
        <taxon>Gunneridae</taxon>
        <taxon>Pentapetalae</taxon>
        <taxon>rosids</taxon>
        <taxon>fabids</taxon>
        <taxon>Malpighiales</taxon>
        <taxon>Salicaceae</taxon>
        <taxon>Saliceae</taxon>
        <taxon>Populus</taxon>
    </lineage>
</organism>
<dbReference type="PANTHER" id="PTHR48024">
    <property type="entry name" value="GEO13361P1-RELATED"/>
    <property type="match status" value="1"/>
</dbReference>
<feature type="domain" description="RRM" evidence="4">
    <location>
        <begin position="241"/>
        <end position="318"/>
    </location>
</feature>
<evidence type="ECO:0000256" key="3">
    <source>
        <dbReference type="SAM" id="MobiDB-lite"/>
    </source>
</evidence>
<proteinExistence type="predicted"/>
<sequence length="550" mass="59635">MENSSLVPESLIEIMTWEDKPKCQELSAYILMILAHQSSALRDKMLKSGIVPVLLEVALLGSPLAQKRALKLLQWFKDERQTRMGPHSGPQTARIAIGSPVNNREPQEGKKLMKDLVKQSLHKNMELITQRANATSGDSSKFKSLVGLFHANQQSTTTTTTTTSATMEFIKKRKAEENGISIPTGTSPPSPITPLTPEEIRKILEPFTKDQLLDILQSATLHHSDILNSVRSVADGDISLRKLFIRGLSSETTSDTLRILFSSFGELEEAIVIHDKNTGKSKGFGFITFKHVDSAMLSIREPSKKIDGRITVTQLASNNSSTGDVSLRKVYVGNVPFEITSERLLGFFSMYGEIEEGPLGFDKSTGKSKGFAFLIYKSEDGAKAAIADPMKNIDGHQVVCKLAVDNKRVNKTSQGGANAQNSQPLAHPSFPQPQPQNSIGGVTGSLQNYGPASNSYQLNTSLTSSGYNGAYRVPPYVGVGPNDGGLNNAGASMYRMPQSTVGTGSGAYPDAGSYALSQQQQHQQPSSMPLPPRFPHGAGGMYQGMPPPYY</sequence>
<dbReference type="PANTHER" id="PTHR48024:SF1">
    <property type="entry name" value="NUCLEAR RIBONUCLEOPROTEIN A1, PUTATIVE-RELATED"/>
    <property type="match status" value="1"/>
</dbReference>
<feature type="region of interest" description="Disordered" evidence="3">
    <location>
        <begin position="501"/>
        <end position="550"/>
    </location>
</feature>
<name>A0A8T2Z2V0_POPDE</name>
<comment type="caution">
    <text evidence="5">The sequence shown here is derived from an EMBL/GenBank/DDBJ whole genome shotgun (WGS) entry which is preliminary data.</text>
</comment>
<dbReference type="SMART" id="SM00360">
    <property type="entry name" value="RRM"/>
    <property type="match status" value="2"/>
</dbReference>
<protein>
    <recommendedName>
        <fullName evidence="4">RRM domain-containing protein</fullName>
    </recommendedName>
</protein>
<evidence type="ECO:0000259" key="4">
    <source>
        <dbReference type="PROSITE" id="PS50102"/>
    </source>
</evidence>
<dbReference type="GO" id="GO:0003723">
    <property type="term" value="F:RNA binding"/>
    <property type="evidence" value="ECO:0007669"/>
    <property type="project" value="UniProtKB-UniRule"/>
</dbReference>
<dbReference type="EMBL" id="JACEGQ020000004">
    <property type="protein sequence ID" value="KAH8511743.1"/>
    <property type="molecule type" value="Genomic_DNA"/>
</dbReference>
<accession>A0A8T2Z2V0</accession>
<dbReference type="PROSITE" id="PS50102">
    <property type="entry name" value="RRM"/>
    <property type="match status" value="2"/>
</dbReference>
<feature type="domain" description="RRM" evidence="4">
    <location>
        <begin position="328"/>
        <end position="409"/>
    </location>
</feature>
<keyword evidence="1 2" id="KW-0694">RNA-binding</keyword>
<dbReference type="Gene3D" id="3.30.70.330">
    <property type="match status" value="2"/>
</dbReference>